<comment type="caution">
    <text evidence="2">The sequence shown here is derived from an EMBL/GenBank/DDBJ whole genome shotgun (WGS) entry which is preliminary data.</text>
</comment>
<protein>
    <recommendedName>
        <fullName evidence="4">DUF4177 domain-containing protein</fullName>
    </recommendedName>
</protein>
<accession>A0ABP9UZY9</accession>
<organism evidence="2 3">
    <name type="scientific">Rubritalea halochordaticola</name>
    <dbReference type="NCBI Taxonomy" id="714537"/>
    <lineage>
        <taxon>Bacteria</taxon>
        <taxon>Pseudomonadati</taxon>
        <taxon>Verrucomicrobiota</taxon>
        <taxon>Verrucomicrobiia</taxon>
        <taxon>Verrucomicrobiales</taxon>
        <taxon>Rubritaleaceae</taxon>
        <taxon>Rubritalea</taxon>
    </lineage>
</organism>
<evidence type="ECO:0008006" key="4">
    <source>
        <dbReference type="Google" id="ProtNLM"/>
    </source>
</evidence>
<keyword evidence="1" id="KW-0732">Signal</keyword>
<reference evidence="2 3" key="1">
    <citation type="submission" date="2024-02" db="EMBL/GenBank/DDBJ databases">
        <title>Rubritalea halochordaticola NBRC 107102.</title>
        <authorList>
            <person name="Ichikawa N."/>
            <person name="Katano-Makiyama Y."/>
            <person name="Hidaka K."/>
        </authorList>
    </citation>
    <scope>NUCLEOTIDE SEQUENCE [LARGE SCALE GENOMIC DNA]</scope>
    <source>
        <strain evidence="2 3">NBRC 107102</strain>
    </source>
</reference>
<feature type="signal peptide" evidence="1">
    <location>
        <begin position="1"/>
        <end position="20"/>
    </location>
</feature>
<dbReference type="Proteomes" id="UP001424741">
    <property type="component" value="Unassembled WGS sequence"/>
</dbReference>
<evidence type="ECO:0000256" key="1">
    <source>
        <dbReference type="SAM" id="SignalP"/>
    </source>
</evidence>
<evidence type="ECO:0000313" key="2">
    <source>
        <dbReference type="EMBL" id="GAA5496006.1"/>
    </source>
</evidence>
<evidence type="ECO:0000313" key="3">
    <source>
        <dbReference type="Proteomes" id="UP001424741"/>
    </source>
</evidence>
<keyword evidence="3" id="KW-1185">Reference proteome</keyword>
<dbReference type="RefSeq" id="WP_346188737.1">
    <property type="nucleotide sequence ID" value="NZ_BAABRL010000006.1"/>
</dbReference>
<proteinExistence type="predicted"/>
<gene>
    <name evidence="2" type="ORF">Rhal01_02187</name>
</gene>
<dbReference type="EMBL" id="BAABRL010000006">
    <property type="protein sequence ID" value="GAA5496006.1"/>
    <property type="molecule type" value="Genomic_DNA"/>
</dbReference>
<sequence>MKTPAFLILLWILSQFASNAQQSTQWEYKLWEAPNGYGNDRIERVLNQYGFQGWELTSAVWTQHPRGSTPAGKLVYHFKRPLHAHYPGNPGHTRPTPPAEHHHSLNIYLDKDGHPSLPRHFHGDFNDTVKAIIKRQPDIPITIYALPSNKPSHITSLHSRLKSYGANQIQVKVDR</sequence>
<name>A0ABP9UZY9_9BACT</name>
<feature type="chain" id="PRO_5046574844" description="DUF4177 domain-containing protein" evidence="1">
    <location>
        <begin position="21"/>
        <end position="175"/>
    </location>
</feature>